<comment type="catalytic activity">
    <reaction evidence="7">
        <text>a primary alcohol + NAD(+) = an aldehyde + NADH + H(+)</text>
        <dbReference type="Rhea" id="RHEA:10736"/>
        <dbReference type="ChEBI" id="CHEBI:15378"/>
        <dbReference type="ChEBI" id="CHEBI:15734"/>
        <dbReference type="ChEBI" id="CHEBI:17478"/>
        <dbReference type="ChEBI" id="CHEBI:57540"/>
        <dbReference type="ChEBI" id="CHEBI:57945"/>
        <dbReference type="EC" id="1.1.1.1"/>
    </reaction>
</comment>
<proteinExistence type="inferred from homology"/>
<evidence type="ECO:0000256" key="2">
    <source>
        <dbReference type="ARBA" id="ARBA00011738"/>
    </source>
</evidence>
<dbReference type="GO" id="GO:0004022">
    <property type="term" value="F:alcohol dehydrogenase (NAD+) activity"/>
    <property type="evidence" value="ECO:0007669"/>
    <property type="project" value="UniProtKB-EC"/>
</dbReference>
<sequence length="338" mass="36382">MHFPLPQRRHVLADEGIPGVFPRVFGHEAVGTVESVGENVETLKEGDLVVPTFMPECGDCPDCNSSKSNVCSGFPFTVFPGMLRDETSRMKDSKGEVIHNFLNVSSFIEYTVVDVASIVKVDPAIPPEKACLLSCGASTGVGAAWKVAGVELGSTVAIFGLGAVGLAVAEGARLQGASKIIGVDLNPNKFEMGKVFGLTDFVNPKECGDKRVSEVIKEMTNGGADYTFECIGLASLMNEAFESSRPGWGKTIILGVEMHGAPISISTLEILKGRSIVGSLFGGIKTKSDIPILVKRYLDKELHLDPFITHEISFTEINKAFDLLLQGKSLRCIIWMEK</sequence>
<evidence type="ECO:0000256" key="8">
    <source>
        <dbReference type="RuleBase" id="RU361277"/>
    </source>
</evidence>
<dbReference type="Pfam" id="PF08240">
    <property type="entry name" value="ADH_N"/>
    <property type="match status" value="1"/>
</dbReference>
<dbReference type="EMBL" id="JAUJYO010000012">
    <property type="protein sequence ID" value="KAK1302060.1"/>
    <property type="molecule type" value="Genomic_DNA"/>
</dbReference>
<dbReference type="Gene3D" id="3.90.180.10">
    <property type="entry name" value="Medium-chain alcohol dehydrogenases, catalytic domain"/>
    <property type="match status" value="1"/>
</dbReference>
<protein>
    <submittedName>
        <fullName evidence="11">Alcohol dehydrogenase-like 5</fullName>
    </submittedName>
</protein>
<dbReference type="GO" id="GO:0008270">
    <property type="term" value="F:zinc ion binding"/>
    <property type="evidence" value="ECO:0007669"/>
    <property type="project" value="InterPro"/>
</dbReference>
<keyword evidence="5" id="KW-0560">Oxidoreductase</keyword>
<feature type="domain" description="Alcohol dehydrogenase-like C-terminal" evidence="9">
    <location>
        <begin position="163"/>
        <end position="291"/>
    </location>
</feature>
<dbReference type="PANTHER" id="PTHR43880">
    <property type="entry name" value="ALCOHOL DEHYDROGENASE"/>
    <property type="match status" value="1"/>
</dbReference>
<dbReference type="PROSITE" id="PS00059">
    <property type="entry name" value="ADH_ZINC"/>
    <property type="match status" value="1"/>
</dbReference>
<dbReference type="GO" id="GO:0051903">
    <property type="term" value="F:S-(hydroxymethyl)glutathione dehydrogenase [NAD(P)+] activity"/>
    <property type="evidence" value="ECO:0007669"/>
    <property type="project" value="TreeGrafter"/>
</dbReference>
<keyword evidence="3 8" id="KW-0479">Metal-binding</keyword>
<dbReference type="GO" id="GO:0046294">
    <property type="term" value="P:formaldehyde catabolic process"/>
    <property type="evidence" value="ECO:0007669"/>
    <property type="project" value="TreeGrafter"/>
</dbReference>
<evidence type="ECO:0000256" key="3">
    <source>
        <dbReference type="ARBA" id="ARBA00022723"/>
    </source>
</evidence>
<accession>A0AAV9DM06</accession>
<feature type="domain" description="Alcohol dehydrogenase-like N-terminal" evidence="10">
    <location>
        <begin position="21"/>
        <end position="121"/>
    </location>
</feature>
<evidence type="ECO:0000256" key="1">
    <source>
        <dbReference type="ARBA" id="ARBA00001947"/>
    </source>
</evidence>
<dbReference type="Proteomes" id="UP001180020">
    <property type="component" value="Unassembled WGS sequence"/>
</dbReference>
<keyword evidence="4 8" id="KW-0862">Zinc</keyword>
<dbReference type="AlphaFoldDB" id="A0AAV9DM06"/>
<keyword evidence="12" id="KW-1185">Reference proteome</keyword>
<dbReference type="FunFam" id="3.40.50.720:FF:000003">
    <property type="entry name" value="S-(hydroxymethyl)glutathione dehydrogenase"/>
    <property type="match status" value="1"/>
</dbReference>
<evidence type="ECO:0000259" key="10">
    <source>
        <dbReference type="Pfam" id="PF08240"/>
    </source>
</evidence>
<dbReference type="SUPFAM" id="SSF51735">
    <property type="entry name" value="NAD(P)-binding Rossmann-fold domains"/>
    <property type="match status" value="1"/>
</dbReference>
<dbReference type="InterPro" id="IPR002328">
    <property type="entry name" value="ADH_Zn_CS"/>
</dbReference>
<dbReference type="Pfam" id="PF00107">
    <property type="entry name" value="ADH_zinc_N"/>
    <property type="match status" value="1"/>
</dbReference>
<evidence type="ECO:0000313" key="12">
    <source>
        <dbReference type="Proteomes" id="UP001180020"/>
    </source>
</evidence>
<evidence type="ECO:0000313" key="11">
    <source>
        <dbReference type="EMBL" id="KAK1302060.1"/>
    </source>
</evidence>
<reference evidence="11" key="2">
    <citation type="submission" date="2023-06" db="EMBL/GenBank/DDBJ databases">
        <authorList>
            <person name="Ma L."/>
            <person name="Liu K.-W."/>
            <person name="Li Z."/>
            <person name="Hsiao Y.-Y."/>
            <person name="Qi Y."/>
            <person name="Fu T."/>
            <person name="Tang G."/>
            <person name="Zhang D."/>
            <person name="Sun W.-H."/>
            <person name="Liu D.-K."/>
            <person name="Li Y."/>
            <person name="Chen G.-Z."/>
            <person name="Liu X.-D."/>
            <person name="Liao X.-Y."/>
            <person name="Jiang Y.-T."/>
            <person name="Yu X."/>
            <person name="Hao Y."/>
            <person name="Huang J."/>
            <person name="Zhao X.-W."/>
            <person name="Ke S."/>
            <person name="Chen Y.-Y."/>
            <person name="Wu W.-L."/>
            <person name="Hsu J.-L."/>
            <person name="Lin Y.-F."/>
            <person name="Huang M.-D."/>
            <person name="Li C.-Y."/>
            <person name="Huang L."/>
            <person name="Wang Z.-W."/>
            <person name="Zhao X."/>
            <person name="Zhong W.-Y."/>
            <person name="Peng D.-H."/>
            <person name="Ahmad S."/>
            <person name="Lan S."/>
            <person name="Zhang J.-S."/>
            <person name="Tsai W.-C."/>
            <person name="Van De Peer Y."/>
            <person name="Liu Z.-J."/>
        </authorList>
    </citation>
    <scope>NUCLEOTIDE SEQUENCE</scope>
    <source>
        <strain evidence="11">CP</strain>
        <tissue evidence="11">Leaves</tissue>
    </source>
</reference>
<organism evidence="11 12">
    <name type="scientific">Acorus calamus</name>
    <name type="common">Sweet flag</name>
    <dbReference type="NCBI Taxonomy" id="4465"/>
    <lineage>
        <taxon>Eukaryota</taxon>
        <taxon>Viridiplantae</taxon>
        <taxon>Streptophyta</taxon>
        <taxon>Embryophyta</taxon>
        <taxon>Tracheophyta</taxon>
        <taxon>Spermatophyta</taxon>
        <taxon>Magnoliopsida</taxon>
        <taxon>Liliopsida</taxon>
        <taxon>Acoraceae</taxon>
        <taxon>Acorus</taxon>
    </lineage>
</organism>
<dbReference type="PANTHER" id="PTHR43880:SF10">
    <property type="entry name" value="ALCOHOL DEHYDROGENASE-LIKE 2"/>
    <property type="match status" value="1"/>
</dbReference>
<comment type="cofactor">
    <cofactor evidence="1 8">
        <name>Zn(2+)</name>
        <dbReference type="ChEBI" id="CHEBI:29105"/>
    </cofactor>
</comment>
<comment type="subunit">
    <text evidence="2">Homodimer.</text>
</comment>
<dbReference type="SUPFAM" id="SSF50129">
    <property type="entry name" value="GroES-like"/>
    <property type="match status" value="2"/>
</dbReference>
<dbReference type="InterPro" id="IPR013154">
    <property type="entry name" value="ADH-like_N"/>
</dbReference>
<evidence type="ECO:0000256" key="7">
    <source>
        <dbReference type="ARBA" id="ARBA00049243"/>
    </source>
</evidence>
<evidence type="ECO:0000256" key="6">
    <source>
        <dbReference type="ARBA" id="ARBA00049164"/>
    </source>
</evidence>
<evidence type="ECO:0000259" key="9">
    <source>
        <dbReference type="Pfam" id="PF00107"/>
    </source>
</evidence>
<comment type="similarity">
    <text evidence="8">Belongs to the zinc-containing alcohol dehydrogenase family.</text>
</comment>
<reference evidence="11" key="1">
    <citation type="journal article" date="2023" name="Nat. Commun.">
        <title>Diploid and tetraploid genomes of Acorus and the evolution of monocots.</title>
        <authorList>
            <person name="Ma L."/>
            <person name="Liu K.W."/>
            <person name="Li Z."/>
            <person name="Hsiao Y.Y."/>
            <person name="Qi Y."/>
            <person name="Fu T."/>
            <person name="Tang G.D."/>
            <person name="Zhang D."/>
            <person name="Sun W.H."/>
            <person name="Liu D.K."/>
            <person name="Li Y."/>
            <person name="Chen G.Z."/>
            <person name="Liu X.D."/>
            <person name="Liao X.Y."/>
            <person name="Jiang Y.T."/>
            <person name="Yu X."/>
            <person name="Hao Y."/>
            <person name="Huang J."/>
            <person name="Zhao X.W."/>
            <person name="Ke S."/>
            <person name="Chen Y.Y."/>
            <person name="Wu W.L."/>
            <person name="Hsu J.L."/>
            <person name="Lin Y.F."/>
            <person name="Huang M.D."/>
            <person name="Li C.Y."/>
            <person name="Huang L."/>
            <person name="Wang Z.W."/>
            <person name="Zhao X."/>
            <person name="Zhong W.Y."/>
            <person name="Peng D.H."/>
            <person name="Ahmad S."/>
            <person name="Lan S."/>
            <person name="Zhang J.S."/>
            <person name="Tsai W.C."/>
            <person name="Van de Peer Y."/>
            <person name="Liu Z.J."/>
        </authorList>
    </citation>
    <scope>NUCLEOTIDE SEQUENCE</scope>
    <source>
        <strain evidence="11">CP</strain>
    </source>
</reference>
<gene>
    <name evidence="11" type="ORF">QJS10_CPB12g01176</name>
</gene>
<dbReference type="Gene3D" id="3.40.50.720">
    <property type="entry name" value="NAD(P)-binding Rossmann-like Domain"/>
    <property type="match status" value="1"/>
</dbReference>
<evidence type="ECO:0000256" key="5">
    <source>
        <dbReference type="ARBA" id="ARBA00023002"/>
    </source>
</evidence>
<dbReference type="InterPro" id="IPR036291">
    <property type="entry name" value="NAD(P)-bd_dom_sf"/>
</dbReference>
<comment type="catalytic activity">
    <reaction evidence="6">
        <text>a secondary alcohol + NAD(+) = a ketone + NADH + H(+)</text>
        <dbReference type="Rhea" id="RHEA:10740"/>
        <dbReference type="ChEBI" id="CHEBI:15378"/>
        <dbReference type="ChEBI" id="CHEBI:17087"/>
        <dbReference type="ChEBI" id="CHEBI:35681"/>
        <dbReference type="ChEBI" id="CHEBI:57540"/>
        <dbReference type="ChEBI" id="CHEBI:57945"/>
        <dbReference type="EC" id="1.1.1.1"/>
    </reaction>
</comment>
<evidence type="ECO:0000256" key="4">
    <source>
        <dbReference type="ARBA" id="ARBA00022833"/>
    </source>
</evidence>
<dbReference type="InterPro" id="IPR013149">
    <property type="entry name" value="ADH-like_C"/>
</dbReference>
<dbReference type="GO" id="GO:0005829">
    <property type="term" value="C:cytosol"/>
    <property type="evidence" value="ECO:0007669"/>
    <property type="project" value="TreeGrafter"/>
</dbReference>
<name>A0AAV9DM06_ACOCL</name>
<dbReference type="InterPro" id="IPR011032">
    <property type="entry name" value="GroES-like_sf"/>
</dbReference>
<comment type="caution">
    <text evidence="11">The sequence shown here is derived from an EMBL/GenBank/DDBJ whole genome shotgun (WGS) entry which is preliminary data.</text>
</comment>